<evidence type="ECO:0000313" key="2">
    <source>
        <dbReference type="EMBL" id="MCH5600488.1"/>
    </source>
</evidence>
<proteinExistence type="predicted"/>
<organism evidence="2 3">
    <name type="scientific">Niabella ginsengisoli</name>
    <dbReference type="NCBI Taxonomy" id="522298"/>
    <lineage>
        <taxon>Bacteria</taxon>
        <taxon>Pseudomonadati</taxon>
        <taxon>Bacteroidota</taxon>
        <taxon>Chitinophagia</taxon>
        <taxon>Chitinophagales</taxon>
        <taxon>Chitinophagaceae</taxon>
        <taxon>Niabella</taxon>
    </lineage>
</organism>
<keyword evidence="3" id="KW-1185">Reference proteome</keyword>
<dbReference type="Gene3D" id="3.40.50.1820">
    <property type="entry name" value="alpha/beta hydrolase"/>
    <property type="match status" value="1"/>
</dbReference>
<sequence>MAKPYNFDSTKKYPVVFYVYTEPWGQTVKDTYGAGRNFLYTGDMAKDGYVYVSIDSRGTPVPKGRAWRKALYKNIGILNIHDQAMAAKELLKRSYIDAERVAVWGWSGGGSTTLNLMFQFPEIYKTGIAVAAVGNQRTYDNIYQERYSGIPQQDEAPYINGSPVTHAKNLNGNLLYIHGTGDDNVHYNNADMLINELIKYNKQFQLMSYPNRSHSISEGEGTSQHLQTLYTNYLRLHCPPGAR</sequence>
<accession>A0ABS9SPZ8</accession>
<dbReference type="Pfam" id="PF00326">
    <property type="entry name" value="Peptidase_S9"/>
    <property type="match status" value="1"/>
</dbReference>
<name>A0ABS9SPZ8_9BACT</name>
<feature type="domain" description="Peptidase S9 prolyl oligopeptidase catalytic" evidence="1">
    <location>
        <begin position="44"/>
        <end position="230"/>
    </location>
</feature>
<dbReference type="PANTHER" id="PTHR11731">
    <property type="entry name" value="PROTEASE FAMILY S9B,C DIPEPTIDYL-PEPTIDASE IV-RELATED"/>
    <property type="match status" value="1"/>
</dbReference>
<dbReference type="InterPro" id="IPR001375">
    <property type="entry name" value="Peptidase_S9_cat"/>
</dbReference>
<dbReference type="SUPFAM" id="SSF53474">
    <property type="entry name" value="alpha/beta-Hydrolases"/>
    <property type="match status" value="1"/>
</dbReference>
<reference evidence="2 3" key="1">
    <citation type="submission" date="2022-02" db="EMBL/GenBank/DDBJ databases">
        <authorList>
            <person name="Min J."/>
        </authorList>
    </citation>
    <scope>NUCLEOTIDE SEQUENCE [LARGE SCALE GENOMIC DNA]</scope>
    <source>
        <strain evidence="2 3">GR10-1</strain>
    </source>
</reference>
<protein>
    <submittedName>
        <fullName evidence="2">S9 family peptidase</fullName>
    </submittedName>
</protein>
<dbReference type="InterPro" id="IPR050278">
    <property type="entry name" value="Serine_Prot_S9B/DPPIV"/>
</dbReference>
<dbReference type="RefSeq" id="WP_240833361.1">
    <property type="nucleotide sequence ID" value="NZ_JAKWBL010000004.1"/>
</dbReference>
<comment type="caution">
    <text evidence="2">The sequence shown here is derived from an EMBL/GenBank/DDBJ whole genome shotgun (WGS) entry which is preliminary data.</text>
</comment>
<evidence type="ECO:0000313" key="3">
    <source>
        <dbReference type="Proteomes" id="UP001202248"/>
    </source>
</evidence>
<evidence type="ECO:0000259" key="1">
    <source>
        <dbReference type="Pfam" id="PF00326"/>
    </source>
</evidence>
<gene>
    <name evidence="2" type="ORF">MKP09_22505</name>
</gene>
<dbReference type="InterPro" id="IPR029058">
    <property type="entry name" value="AB_hydrolase_fold"/>
</dbReference>
<dbReference type="PANTHER" id="PTHR11731:SF193">
    <property type="entry name" value="DIPEPTIDYL PEPTIDASE 9"/>
    <property type="match status" value="1"/>
</dbReference>
<dbReference type="Proteomes" id="UP001202248">
    <property type="component" value="Unassembled WGS sequence"/>
</dbReference>
<dbReference type="EMBL" id="JAKWBL010000004">
    <property type="protein sequence ID" value="MCH5600488.1"/>
    <property type="molecule type" value="Genomic_DNA"/>
</dbReference>